<reference evidence="12" key="1">
    <citation type="journal article" date="2020" name="Stud. Mycol.">
        <title>101 Dothideomycetes genomes: a test case for predicting lifestyles and emergence of pathogens.</title>
        <authorList>
            <person name="Haridas S."/>
            <person name="Albert R."/>
            <person name="Binder M."/>
            <person name="Bloem J."/>
            <person name="Labutti K."/>
            <person name="Salamov A."/>
            <person name="Andreopoulos B."/>
            <person name="Baker S."/>
            <person name="Barry K."/>
            <person name="Bills G."/>
            <person name="Bluhm B."/>
            <person name="Cannon C."/>
            <person name="Castanera R."/>
            <person name="Culley D."/>
            <person name="Daum C."/>
            <person name="Ezra D."/>
            <person name="Gonzalez J."/>
            <person name="Henrissat B."/>
            <person name="Kuo A."/>
            <person name="Liang C."/>
            <person name="Lipzen A."/>
            <person name="Lutzoni F."/>
            <person name="Magnuson J."/>
            <person name="Mondo S."/>
            <person name="Nolan M."/>
            <person name="Ohm R."/>
            <person name="Pangilinan J."/>
            <person name="Park H.-J."/>
            <person name="Ramirez L."/>
            <person name="Alfaro M."/>
            <person name="Sun H."/>
            <person name="Tritt A."/>
            <person name="Yoshinaga Y."/>
            <person name="Zwiers L.-H."/>
            <person name="Turgeon B."/>
            <person name="Goodwin S."/>
            <person name="Spatafora J."/>
            <person name="Crous P."/>
            <person name="Grigoriev I."/>
        </authorList>
    </citation>
    <scope>NUCLEOTIDE SEQUENCE</scope>
    <source>
        <strain evidence="12">CBS 122367</strain>
    </source>
</reference>
<dbReference type="PIRSF" id="PIRSF000103">
    <property type="entry name" value="HIBADH"/>
    <property type="match status" value="1"/>
</dbReference>
<comment type="catalytic activity">
    <reaction evidence="7">
        <text>3-hydroxy-2-methylpropanoate + NAD(+) = 2-methyl-3-oxopropanoate + NADH + H(+)</text>
        <dbReference type="Rhea" id="RHEA:17681"/>
        <dbReference type="ChEBI" id="CHEBI:11805"/>
        <dbReference type="ChEBI" id="CHEBI:15378"/>
        <dbReference type="ChEBI" id="CHEBI:57540"/>
        <dbReference type="ChEBI" id="CHEBI:57700"/>
        <dbReference type="ChEBI" id="CHEBI:57945"/>
        <dbReference type="EC" id="1.1.1.31"/>
    </reaction>
</comment>
<evidence type="ECO:0000313" key="12">
    <source>
        <dbReference type="EMBL" id="KAF2683234.1"/>
    </source>
</evidence>
<dbReference type="GO" id="GO:0008442">
    <property type="term" value="F:3-hydroxyisobutyrate dehydrogenase activity"/>
    <property type="evidence" value="ECO:0007669"/>
    <property type="project" value="UniProtKB-EC"/>
</dbReference>
<sequence>MEEPSIGYVGLGNAGFPMAACLAKKGHRLLVRDADPARGIGFVEEYPKCRVATSDPDSFQNCDVVITMLPNGAVVKEVLLGEEGIAPHLKPGMPSVQLTEPLLTLSRLRVDLVDSPITQEQLHAIDDGGATLMVGTDKPEVLEKVLPLLKDMSTHVFSMGGLGAGHTMKTLNNYVSVGSIIALCDALVTGQKLGLDPQTMIDVMNVGTGVNFSTKYSMKNLKSYDTGYQLELLIKDVKIAKDVIEKSGFQSQLPALALKYLEESAQLVEKGADHSECLKGWEKRADVEIKKTDRKEEKRDRLESVSQKESTLCLL</sequence>
<dbReference type="InterPro" id="IPR006115">
    <property type="entry name" value="6PGDH_NADP-bd"/>
</dbReference>
<evidence type="ECO:0000313" key="13">
    <source>
        <dbReference type="Proteomes" id="UP000799291"/>
    </source>
</evidence>
<dbReference type="InterPro" id="IPR013328">
    <property type="entry name" value="6PGD_dom2"/>
</dbReference>
<evidence type="ECO:0000256" key="3">
    <source>
        <dbReference type="ARBA" id="ARBA00012991"/>
    </source>
</evidence>
<organism evidence="12 13">
    <name type="scientific">Lentithecium fluviatile CBS 122367</name>
    <dbReference type="NCBI Taxonomy" id="1168545"/>
    <lineage>
        <taxon>Eukaryota</taxon>
        <taxon>Fungi</taxon>
        <taxon>Dikarya</taxon>
        <taxon>Ascomycota</taxon>
        <taxon>Pezizomycotina</taxon>
        <taxon>Dothideomycetes</taxon>
        <taxon>Pleosporomycetidae</taxon>
        <taxon>Pleosporales</taxon>
        <taxon>Massarineae</taxon>
        <taxon>Lentitheciaceae</taxon>
        <taxon>Lentithecium</taxon>
    </lineage>
</organism>
<evidence type="ECO:0000256" key="4">
    <source>
        <dbReference type="ARBA" id="ARBA00022456"/>
    </source>
</evidence>
<feature type="region of interest" description="Disordered" evidence="9">
    <location>
        <begin position="292"/>
        <end position="315"/>
    </location>
</feature>
<evidence type="ECO:0000256" key="6">
    <source>
        <dbReference type="ARBA" id="ARBA00023027"/>
    </source>
</evidence>
<dbReference type="EMBL" id="MU005584">
    <property type="protein sequence ID" value="KAF2683234.1"/>
    <property type="molecule type" value="Genomic_DNA"/>
</dbReference>
<accession>A0A6G1IYA8</accession>
<gene>
    <name evidence="12" type="ORF">K458DRAFT_443405</name>
</gene>
<evidence type="ECO:0000256" key="5">
    <source>
        <dbReference type="ARBA" id="ARBA00023002"/>
    </source>
</evidence>
<evidence type="ECO:0000256" key="8">
    <source>
        <dbReference type="PIRSR" id="PIRSR000103-1"/>
    </source>
</evidence>
<feature type="compositionally biased region" description="Basic and acidic residues" evidence="9">
    <location>
        <begin position="292"/>
        <end position="303"/>
    </location>
</feature>
<evidence type="ECO:0000259" key="10">
    <source>
        <dbReference type="Pfam" id="PF03446"/>
    </source>
</evidence>
<dbReference type="Pfam" id="PF03446">
    <property type="entry name" value="NAD_binding_2"/>
    <property type="match status" value="1"/>
</dbReference>
<dbReference type="InterPro" id="IPR036291">
    <property type="entry name" value="NAD(P)-bd_dom_sf"/>
</dbReference>
<feature type="compositionally biased region" description="Polar residues" evidence="9">
    <location>
        <begin position="304"/>
        <end position="315"/>
    </location>
</feature>
<dbReference type="Gene3D" id="3.40.50.720">
    <property type="entry name" value="NAD(P)-binding Rossmann-like Domain"/>
    <property type="match status" value="1"/>
</dbReference>
<evidence type="ECO:0000256" key="7">
    <source>
        <dbReference type="ARBA" id="ARBA00049197"/>
    </source>
</evidence>
<dbReference type="Proteomes" id="UP000799291">
    <property type="component" value="Unassembled WGS sequence"/>
</dbReference>
<feature type="domain" description="3-hydroxyisobutyrate dehydrogenase-like NAD-binding" evidence="11">
    <location>
        <begin position="163"/>
        <end position="279"/>
    </location>
</feature>
<evidence type="ECO:0000256" key="2">
    <source>
        <dbReference type="ARBA" id="ARBA00006013"/>
    </source>
</evidence>
<dbReference type="PANTHER" id="PTHR22981:SF7">
    <property type="entry name" value="3-HYDROXYISOBUTYRATE DEHYDROGENASE, MITOCHONDRIAL"/>
    <property type="match status" value="1"/>
</dbReference>
<dbReference type="Pfam" id="PF14833">
    <property type="entry name" value="NAD_binding_11"/>
    <property type="match status" value="1"/>
</dbReference>
<dbReference type="OrthoDB" id="21615at2759"/>
<protein>
    <recommendedName>
        <fullName evidence="3">3-hydroxyisobutyrate dehydrogenase</fullName>
        <ecNumber evidence="3">1.1.1.31</ecNumber>
    </recommendedName>
</protein>
<dbReference type="GO" id="GO:0051287">
    <property type="term" value="F:NAD binding"/>
    <property type="evidence" value="ECO:0007669"/>
    <property type="project" value="InterPro"/>
</dbReference>
<dbReference type="SUPFAM" id="SSF51735">
    <property type="entry name" value="NAD(P)-binding Rossmann-fold domains"/>
    <property type="match status" value="1"/>
</dbReference>
<name>A0A6G1IYA8_9PLEO</name>
<comment type="pathway">
    <text evidence="1">Amino-acid degradation; L-valine degradation.</text>
</comment>
<feature type="active site" evidence="8">
    <location>
        <position position="169"/>
    </location>
</feature>
<dbReference type="InterPro" id="IPR008927">
    <property type="entry name" value="6-PGluconate_DH-like_C_sf"/>
</dbReference>
<comment type="similarity">
    <text evidence="2">Belongs to the HIBADH-related family. 3-hydroxyisobutyrate dehydrogenase subfamily.</text>
</comment>
<keyword evidence="13" id="KW-1185">Reference proteome</keyword>
<evidence type="ECO:0000256" key="9">
    <source>
        <dbReference type="SAM" id="MobiDB-lite"/>
    </source>
</evidence>
<feature type="domain" description="6-phosphogluconate dehydrogenase NADP-binding" evidence="10">
    <location>
        <begin position="5"/>
        <end position="160"/>
    </location>
</feature>
<evidence type="ECO:0000256" key="1">
    <source>
        <dbReference type="ARBA" id="ARBA00005109"/>
    </source>
</evidence>
<keyword evidence="4" id="KW-0101">Branched-chain amino acid catabolism</keyword>
<keyword evidence="6" id="KW-0520">NAD</keyword>
<proteinExistence type="inferred from homology"/>
<dbReference type="SUPFAM" id="SSF48179">
    <property type="entry name" value="6-phosphogluconate dehydrogenase C-terminal domain-like"/>
    <property type="match status" value="1"/>
</dbReference>
<dbReference type="GO" id="GO:0009083">
    <property type="term" value="P:branched-chain amino acid catabolic process"/>
    <property type="evidence" value="ECO:0007669"/>
    <property type="project" value="UniProtKB-KW"/>
</dbReference>
<dbReference type="InterPro" id="IPR029154">
    <property type="entry name" value="HIBADH-like_NADP-bd"/>
</dbReference>
<dbReference type="PANTHER" id="PTHR22981">
    <property type="entry name" value="3-HYDROXYISOBUTYRATE DEHYDROGENASE-RELATED"/>
    <property type="match status" value="1"/>
</dbReference>
<evidence type="ECO:0000259" key="11">
    <source>
        <dbReference type="Pfam" id="PF14833"/>
    </source>
</evidence>
<keyword evidence="5" id="KW-0560">Oxidoreductase</keyword>
<dbReference type="AlphaFoldDB" id="A0A6G1IYA8"/>
<dbReference type="GO" id="GO:0050661">
    <property type="term" value="F:NADP binding"/>
    <property type="evidence" value="ECO:0007669"/>
    <property type="project" value="InterPro"/>
</dbReference>
<dbReference type="Gene3D" id="1.10.1040.10">
    <property type="entry name" value="N-(1-d-carboxylethyl)-l-norvaline Dehydrogenase, domain 2"/>
    <property type="match status" value="1"/>
</dbReference>
<dbReference type="InterPro" id="IPR015815">
    <property type="entry name" value="HIBADH-related"/>
</dbReference>
<dbReference type="EC" id="1.1.1.31" evidence="3"/>